<keyword evidence="2" id="KW-0012">Acyltransferase</keyword>
<evidence type="ECO:0000259" key="1">
    <source>
        <dbReference type="PROSITE" id="PS51416"/>
    </source>
</evidence>
<dbReference type="SUPFAM" id="SSF159034">
    <property type="entry name" value="Mib/herc2 domain-like"/>
    <property type="match status" value="1"/>
</dbReference>
<keyword evidence="3" id="KW-1185">Reference proteome</keyword>
<dbReference type="SUPFAM" id="SSF56112">
    <property type="entry name" value="Protein kinase-like (PK-like)"/>
    <property type="match status" value="1"/>
</dbReference>
<organism evidence="2 3">
    <name type="scientific">Mytilus coruscus</name>
    <name type="common">Sea mussel</name>
    <dbReference type="NCBI Taxonomy" id="42192"/>
    <lineage>
        <taxon>Eukaryota</taxon>
        <taxon>Metazoa</taxon>
        <taxon>Spiralia</taxon>
        <taxon>Lophotrochozoa</taxon>
        <taxon>Mollusca</taxon>
        <taxon>Bivalvia</taxon>
        <taxon>Autobranchia</taxon>
        <taxon>Pteriomorphia</taxon>
        <taxon>Mytilida</taxon>
        <taxon>Mytiloidea</taxon>
        <taxon>Mytilidae</taxon>
        <taxon>Mytilinae</taxon>
        <taxon>Mytilus</taxon>
    </lineage>
</organism>
<dbReference type="GO" id="GO:0046872">
    <property type="term" value="F:metal ion binding"/>
    <property type="evidence" value="ECO:0007669"/>
    <property type="project" value="InterPro"/>
</dbReference>
<dbReference type="EMBL" id="CACVKT020000166">
    <property type="protein sequence ID" value="CAC5356683.1"/>
    <property type="molecule type" value="Genomic_DNA"/>
</dbReference>
<accession>A0A6J7ZUT4</accession>
<dbReference type="AlphaFoldDB" id="A0A6J7ZUT4"/>
<dbReference type="GO" id="GO:0061630">
    <property type="term" value="F:ubiquitin protein ligase activity"/>
    <property type="evidence" value="ECO:0007669"/>
    <property type="project" value="UniProtKB-EC"/>
</dbReference>
<name>A0A6J7ZUT4_MYTCO</name>
<dbReference type="OrthoDB" id="6147347at2759"/>
<dbReference type="EC" id="2.3.2.27" evidence="2"/>
<dbReference type="Proteomes" id="UP000507470">
    <property type="component" value="Unassembled WGS sequence"/>
</dbReference>
<evidence type="ECO:0000313" key="2">
    <source>
        <dbReference type="EMBL" id="CAC5356683.1"/>
    </source>
</evidence>
<dbReference type="InterPro" id="IPR011009">
    <property type="entry name" value="Kinase-like_dom_sf"/>
</dbReference>
<feature type="domain" description="MIB/HERC2" evidence="1">
    <location>
        <begin position="36"/>
        <end position="108"/>
    </location>
</feature>
<keyword evidence="2" id="KW-0808">Transferase</keyword>
<evidence type="ECO:0000313" key="3">
    <source>
        <dbReference type="Proteomes" id="UP000507470"/>
    </source>
</evidence>
<sequence length="274" mass="31696">MYALLSFDVLRFIRIHLRYVFTSTKSFRLESSMLLTFYYELSLIKLGTRVIRGPDWNHKYEDNGEGFIGTIVAFDLPERRINVTWNSGRSGKYRADPGRNTIGPRNSCTTRVAVKGIFEGGEVVRGPNSIHDLESDDGYLEWQLKWLYITRIPSKDITRDVRLQLPGPGNETWKGHWLTKAVFLEAFATESYKDALRQANIMRICDHKDIVKFIGITHELEWIIIEWFSENTLSEILSTDAKDVINLPKVVDIAARVTTIDKQTLFLMHCMFLK</sequence>
<dbReference type="InterPro" id="IPR037252">
    <property type="entry name" value="Mib_Herc2_sf"/>
</dbReference>
<dbReference type="Pfam" id="PF06701">
    <property type="entry name" value="MIB_HERC2"/>
    <property type="match status" value="1"/>
</dbReference>
<dbReference type="PROSITE" id="PS51416">
    <property type="entry name" value="MIB_HERC2"/>
    <property type="match status" value="1"/>
</dbReference>
<proteinExistence type="predicted"/>
<dbReference type="Gene3D" id="2.30.30.40">
    <property type="entry name" value="SH3 Domains"/>
    <property type="match status" value="1"/>
</dbReference>
<dbReference type="Gene3D" id="1.10.510.10">
    <property type="entry name" value="Transferase(Phosphotransferase) domain 1"/>
    <property type="match status" value="1"/>
</dbReference>
<dbReference type="InterPro" id="IPR010606">
    <property type="entry name" value="Mib_Herc2"/>
</dbReference>
<protein>
    <submittedName>
        <fullName evidence="2">MIB</fullName>
        <ecNumber evidence="2">2.3.2.27</ecNumber>
    </submittedName>
</protein>
<gene>
    <name evidence="2" type="ORF">MCOR_708</name>
</gene>
<dbReference type="GO" id="GO:0016567">
    <property type="term" value="P:protein ubiquitination"/>
    <property type="evidence" value="ECO:0007669"/>
    <property type="project" value="InterPro"/>
</dbReference>
<reference evidence="2 3" key="1">
    <citation type="submission" date="2020-06" db="EMBL/GenBank/DDBJ databases">
        <authorList>
            <person name="Li R."/>
            <person name="Bekaert M."/>
        </authorList>
    </citation>
    <scope>NUCLEOTIDE SEQUENCE [LARGE SCALE GENOMIC DNA]</scope>
    <source>
        <strain evidence="3">wild</strain>
    </source>
</reference>